<reference evidence="4" key="1">
    <citation type="journal article" date="2019" name="Int. J. Syst. Evol. Microbiol.">
        <title>The Global Catalogue of Microorganisms (GCM) 10K type strain sequencing project: providing services to taxonomists for standard genome sequencing and annotation.</title>
        <authorList>
            <consortium name="The Broad Institute Genomics Platform"/>
            <consortium name="The Broad Institute Genome Sequencing Center for Infectious Disease"/>
            <person name="Wu L."/>
            <person name="Ma J."/>
        </authorList>
    </citation>
    <scope>NUCLEOTIDE SEQUENCE [LARGE SCALE GENOMIC DNA]</scope>
    <source>
        <strain evidence="4">JCM 15614</strain>
    </source>
</reference>
<dbReference type="Pfam" id="PF01757">
    <property type="entry name" value="Acyl_transf_3"/>
    <property type="match status" value="1"/>
</dbReference>
<dbReference type="EMBL" id="BAAAVV010000001">
    <property type="protein sequence ID" value="GAA3153536.1"/>
    <property type="molecule type" value="Genomic_DNA"/>
</dbReference>
<dbReference type="InterPro" id="IPR002656">
    <property type="entry name" value="Acyl_transf_3_dom"/>
</dbReference>
<feature type="transmembrane region" description="Helical" evidence="1">
    <location>
        <begin position="211"/>
        <end position="229"/>
    </location>
</feature>
<dbReference type="PANTHER" id="PTHR36927:SF4">
    <property type="entry name" value="BLR5718 PROTEIN"/>
    <property type="match status" value="1"/>
</dbReference>
<feature type="transmembrane region" description="Helical" evidence="1">
    <location>
        <begin position="278"/>
        <end position="298"/>
    </location>
</feature>
<sequence length="407" mass="43663">MPGALVPYQRSSVGRTLSAMAIRPGRGPAPSRQPATAAARHAYLDNLKVLLIAAIIAAHALIGYSDLGGNAWAYSEVRETTLAEPTFVVLVVVAFPFGIFLIALLFLVAGLLTSGSYDRKGAGRFVHDRLLRLGAPYVVGTLLLWPALNYALYRPLGYERGSYWDEFVRDVPTGSVMWFAAVLLVLSLGYAGLRRWRPERARTSRPISLRALLLLAAAVAAVSFLVRLASPYNSWGLWGLHAWQWPECLAAFALGAIAAGQGWLVAVPEPVRRHARTATLLGALGLAVFIALPLGFPIDYAAGGWHWQAAVAAALEGVLTVFGPVWLLAVAQRRLARPLPHGTALARSSYGAFVLQGVFLYGTALALRPVPVPAEVKAVTVALASVIGSFAVSWLLISRVPALRRVL</sequence>
<evidence type="ECO:0000313" key="3">
    <source>
        <dbReference type="EMBL" id="GAA3153536.1"/>
    </source>
</evidence>
<dbReference type="GO" id="GO:0016746">
    <property type="term" value="F:acyltransferase activity"/>
    <property type="evidence" value="ECO:0007669"/>
    <property type="project" value="UniProtKB-KW"/>
</dbReference>
<evidence type="ECO:0000313" key="4">
    <source>
        <dbReference type="Proteomes" id="UP001499924"/>
    </source>
</evidence>
<keyword evidence="4" id="KW-1185">Reference proteome</keyword>
<keyword evidence="1" id="KW-0472">Membrane</keyword>
<keyword evidence="1" id="KW-0812">Transmembrane</keyword>
<dbReference type="PANTHER" id="PTHR36927">
    <property type="entry name" value="BLR4337 PROTEIN"/>
    <property type="match status" value="1"/>
</dbReference>
<gene>
    <name evidence="3" type="ORF">GCM10010531_00600</name>
</gene>
<feature type="transmembrane region" description="Helical" evidence="1">
    <location>
        <begin position="350"/>
        <end position="367"/>
    </location>
</feature>
<organism evidence="3 4">
    <name type="scientific">Blastococcus jejuensis</name>
    <dbReference type="NCBI Taxonomy" id="351224"/>
    <lineage>
        <taxon>Bacteria</taxon>
        <taxon>Bacillati</taxon>
        <taxon>Actinomycetota</taxon>
        <taxon>Actinomycetes</taxon>
        <taxon>Geodermatophilales</taxon>
        <taxon>Geodermatophilaceae</taxon>
        <taxon>Blastococcus</taxon>
    </lineage>
</organism>
<evidence type="ECO:0000259" key="2">
    <source>
        <dbReference type="Pfam" id="PF01757"/>
    </source>
</evidence>
<protein>
    <submittedName>
        <fullName evidence="3">Acyltransferase</fullName>
    </submittedName>
</protein>
<feature type="transmembrane region" description="Helical" evidence="1">
    <location>
        <begin position="133"/>
        <end position="153"/>
    </location>
</feature>
<proteinExistence type="predicted"/>
<dbReference type="Proteomes" id="UP001499924">
    <property type="component" value="Unassembled WGS sequence"/>
</dbReference>
<keyword evidence="3" id="KW-0808">Transferase</keyword>
<name>A0ABP6NPY0_9ACTN</name>
<keyword evidence="3" id="KW-0012">Acyltransferase</keyword>
<dbReference type="InterPro" id="IPR050623">
    <property type="entry name" value="Glucan_succinyl_AcylTrfase"/>
</dbReference>
<comment type="caution">
    <text evidence="3">The sequence shown here is derived from an EMBL/GenBank/DDBJ whole genome shotgun (WGS) entry which is preliminary data.</text>
</comment>
<evidence type="ECO:0000256" key="1">
    <source>
        <dbReference type="SAM" id="Phobius"/>
    </source>
</evidence>
<feature type="transmembrane region" description="Helical" evidence="1">
    <location>
        <begin position="87"/>
        <end position="112"/>
    </location>
</feature>
<keyword evidence="1" id="KW-1133">Transmembrane helix</keyword>
<accession>A0ABP6NPY0</accession>
<feature type="transmembrane region" description="Helical" evidence="1">
    <location>
        <begin position="49"/>
        <end position="67"/>
    </location>
</feature>
<feature type="domain" description="Acyltransferase 3" evidence="2">
    <location>
        <begin position="42"/>
        <end position="396"/>
    </location>
</feature>
<feature type="transmembrane region" description="Helical" evidence="1">
    <location>
        <begin position="310"/>
        <end position="329"/>
    </location>
</feature>
<feature type="transmembrane region" description="Helical" evidence="1">
    <location>
        <begin position="249"/>
        <end position="266"/>
    </location>
</feature>
<feature type="transmembrane region" description="Helical" evidence="1">
    <location>
        <begin position="379"/>
        <end position="397"/>
    </location>
</feature>
<feature type="transmembrane region" description="Helical" evidence="1">
    <location>
        <begin position="173"/>
        <end position="191"/>
    </location>
</feature>